<protein>
    <recommendedName>
        <fullName evidence="3">Recombination endonuclease VII</fullName>
    </recommendedName>
</protein>
<evidence type="ECO:0000313" key="1">
    <source>
        <dbReference type="EMBL" id="GAA4878811.1"/>
    </source>
</evidence>
<proteinExistence type="predicted"/>
<accession>A0ABP9EM96</accession>
<dbReference type="RefSeq" id="WP_274232328.1">
    <property type="nucleotide sequence ID" value="NZ_BAABHQ010000008.1"/>
</dbReference>
<keyword evidence="2" id="KW-1185">Reference proteome</keyword>
<sequence length="103" mass="11324">MANPPAHKELEFDEHTEDGYSKAFVDSCTEETPMRRGVLLHGLCPRCHGPMDFPVVSQANRGTRSKGKARTATVPLLCTCTRDHQGRPGGEHGCGAYWNIELS</sequence>
<dbReference type="EMBL" id="BAABHQ010000008">
    <property type="protein sequence ID" value="GAA4878811.1"/>
    <property type="molecule type" value="Genomic_DNA"/>
</dbReference>
<dbReference type="Proteomes" id="UP001500457">
    <property type="component" value="Unassembled WGS sequence"/>
</dbReference>
<reference evidence="2" key="1">
    <citation type="journal article" date="2019" name="Int. J. Syst. Evol. Microbiol.">
        <title>The Global Catalogue of Microorganisms (GCM) 10K type strain sequencing project: providing services to taxonomists for standard genome sequencing and annotation.</title>
        <authorList>
            <consortium name="The Broad Institute Genomics Platform"/>
            <consortium name="The Broad Institute Genome Sequencing Center for Infectious Disease"/>
            <person name="Wu L."/>
            <person name="Ma J."/>
        </authorList>
    </citation>
    <scope>NUCLEOTIDE SEQUENCE [LARGE SCALE GENOMIC DNA]</scope>
    <source>
        <strain evidence="2">JCM 17983</strain>
    </source>
</reference>
<organism evidence="1 2">
    <name type="scientific">Actinomycetospora straminea</name>
    <dbReference type="NCBI Taxonomy" id="663607"/>
    <lineage>
        <taxon>Bacteria</taxon>
        <taxon>Bacillati</taxon>
        <taxon>Actinomycetota</taxon>
        <taxon>Actinomycetes</taxon>
        <taxon>Pseudonocardiales</taxon>
        <taxon>Pseudonocardiaceae</taxon>
        <taxon>Actinomycetospora</taxon>
    </lineage>
</organism>
<gene>
    <name evidence="1" type="ORF">GCM10023203_31700</name>
</gene>
<evidence type="ECO:0000313" key="2">
    <source>
        <dbReference type="Proteomes" id="UP001500457"/>
    </source>
</evidence>
<evidence type="ECO:0008006" key="3">
    <source>
        <dbReference type="Google" id="ProtNLM"/>
    </source>
</evidence>
<name>A0ABP9EM96_9PSEU</name>
<comment type="caution">
    <text evidence="1">The sequence shown here is derived from an EMBL/GenBank/DDBJ whole genome shotgun (WGS) entry which is preliminary data.</text>
</comment>